<accession>A0A1M5IB22</accession>
<dbReference type="Proteomes" id="UP000184517">
    <property type="component" value="Unassembled WGS sequence"/>
</dbReference>
<evidence type="ECO:0000256" key="4">
    <source>
        <dbReference type="ARBA" id="ARBA00048267"/>
    </source>
</evidence>
<keyword evidence="5 7" id="KW-0597">Phosphoprotein</keyword>
<dbReference type="InterPro" id="IPR001789">
    <property type="entry name" value="Sig_transdc_resp-reg_receiver"/>
</dbReference>
<dbReference type="Pfam" id="PF00072">
    <property type="entry name" value="Response_reg"/>
    <property type="match status" value="1"/>
</dbReference>
<dbReference type="Pfam" id="PF01339">
    <property type="entry name" value="CheB_methylest"/>
    <property type="match status" value="1"/>
</dbReference>
<comment type="PTM">
    <text evidence="5">Phosphorylated by CheA. Phosphorylation of the N-terminal regulatory domain activates the methylesterase activity.</text>
</comment>
<dbReference type="Gene3D" id="3.40.50.2300">
    <property type="match status" value="1"/>
</dbReference>
<comment type="catalytic activity">
    <reaction evidence="4 5">
        <text>[protein]-L-glutamate 5-O-methyl ester + H2O = L-glutamyl-[protein] + methanol + H(+)</text>
        <dbReference type="Rhea" id="RHEA:23236"/>
        <dbReference type="Rhea" id="RHEA-COMP:10208"/>
        <dbReference type="Rhea" id="RHEA-COMP:10311"/>
        <dbReference type="ChEBI" id="CHEBI:15377"/>
        <dbReference type="ChEBI" id="CHEBI:15378"/>
        <dbReference type="ChEBI" id="CHEBI:17790"/>
        <dbReference type="ChEBI" id="CHEBI:29973"/>
        <dbReference type="ChEBI" id="CHEBI:82795"/>
        <dbReference type="EC" id="3.1.1.61"/>
    </reaction>
</comment>
<feature type="active site" evidence="5 6">
    <location>
        <position position="193"/>
    </location>
</feature>
<dbReference type="HAMAP" id="MF_00099">
    <property type="entry name" value="CheB_chemtxs"/>
    <property type="match status" value="1"/>
</dbReference>
<evidence type="ECO:0000259" key="8">
    <source>
        <dbReference type="PROSITE" id="PS50110"/>
    </source>
</evidence>
<keyword evidence="11" id="KW-1185">Reference proteome</keyword>
<dbReference type="GO" id="GO:0000156">
    <property type="term" value="F:phosphorelay response regulator activity"/>
    <property type="evidence" value="ECO:0007669"/>
    <property type="project" value="InterPro"/>
</dbReference>
<dbReference type="EMBL" id="FQVF01000018">
    <property type="protein sequence ID" value="SHG25100.1"/>
    <property type="molecule type" value="Genomic_DNA"/>
</dbReference>
<dbReference type="Gene3D" id="3.40.50.180">
    <property type="entry name" value="Methylesterase CheB, C-terminal domain"/>
    <property type="match status" value="1"/>
</dbReference>
<dbReference type="InterPro" id="IPR008248">
    <property type="entry name" value="CheB-like"/>
</dbReference>
<feature type="domain" description="CheB-type methylesterase" evidence="9">
    <location>
        <begin position="155"/>
        <end position="347"/>
    </location>
</feature>
<sequence>MQPKKIKVLIVDDSISIQKVLQEVIESDPGLEVVGAASDAFEAKQMVKDLSPDVITLDVEMPQVNGLRFLEVLMKIKPTPVVMISTLTKVNADTTLQALELGAIDYIAKPQLKQKEMFLRYSKMVIKKIRMAASCNISTGIDQQSANTAPFKAESFSANRVLAIGASTGGTEAINYLLSKLPSANFALLIVQHMPAGFTSTFASRLDRTTSFTVVEAQGGELVRPGVAYLAPGDFHMRVIRSNHQLYTEIFKAEKVSGHRPSVDVLFKSVADEIGRHAFATLLTGMGKDGARGLKKIKDAGGFTVVQDESSCVVYGMPRVAVELDAASVITPLNNINETFVEKLRLKPSQKTL</sequence>
<evidence type="ECO:0000256" key="1">
    <source>
        <dbReference type="ARBA" id="ARBA00022490"/>
    </source>
</evidence>
<dbReference type="PANTHER" id="PTHR42872:SF6">
    <property type="entry name" value="PROTEIN-GLUTAMATE METHYLESTERASE_PROTEIN-GLUTAMINE GLUTAMINASE"/>
    <property type="match status" value="1"/>
</dbReference>
<dbReference type="GO" id="GO:0050568">
    <property type="term" value="F:protein-glutamine glutaminase activity"/>
    <property type="evidence" value="ECO:0007669"/>
    <property type="project" value="UniProtKB-UniRule"/>
</dbReference>
<comment type="catalytic activity">
    <reaction evidence="5">
        <text>L-glutaminyl-[protein] + H2O = L-glutamyl-[protein] + NH4(+)</text>
        <dbReference type="Rhea" id="RHEA:16441"/>
        <dbReference type="Rhea" id="RHEA-COMP:10207"/>
        <dbReference type="Rhea" id="RHEA-COMP:10208"/>
        <dbReference type="ChEBI" id="CHEBI:15377"/>
        <dbReference type="ChEBI" id="CHEBI:28938"/>
        <dbReference type="ChEBI" id="CHEBI:29973"/>
        <dbReference type="ChEBI" id="CHEBI:30011"/>
        <dbReference type="EC" id="3.5.1.44"/>
    </reaction>
</comment>
<dbReference type="OrthoDB" id="9793421at2"/>
<dbReference type="InterPro" id="IPR035909">
    <property type="entry name" value="CheB_C"/>
</dbReference>
<dbReference type="RefSeq" id="WP_072841021.1">
    <property type="nucleotide sequence ID" value="NZ_FQVF01000018.1"/>
</dbReference>
<dbReference type="CDD" id="cd16432">
    <property type="entry name" value="CheB_Rec"/>
    <property type="match status" value="1"/>
</dbReference>
<dbReference type="CDD" id="cd17541">
    <property type="entry name" value="REC_CheB-like"/>
    <property type="match status" value="1"/>
</dbReference>
<evidence type="ECO:0000313" key="10">
    <source>
        <dbReference type="EMBL" id="SHG25100.1"/>
    </source>
</evidence>
<keyword evidence="3 5" id="KW-0378">Hydrolase</keyword>
<keyword evidence="2 5" id="KW-0145">Chemotaxis</keyword>
<dbReference type="PROSITE" id="PS50122">
    <property type="entry name" value="CHEB"/>
    <property type="match status" value="1"/>
</dbReference>
<protein>
    <recommendedName>
        <fullName evidence="5">Protein-glutamate methylesterase/protein-glutamine glutaminase</fullName>
        <ecNumber evidence="5">3.1.1.61</ecNumber>
        <ecNumber evidence="5">3.5.1.44</ecNumber>
    </recommendedName>
</protein>
<dbReference type="GO" id="GO:0008984">
    <property type="term" value="F:protein-glutamate methylesterase activity"/>
    <property type="evidence" value="ECO:0007669"/>
    <property type="project" value="UniProtKB-UniRule"/>
</dbReference>
<feature type="domain" description="Response regulatory" evidence="8">
    <location>
        <begin position="7"/>
        <end position="124"/>
    </location>
</feature>
<evidence type="ECO:0000256" key="5">
    <source>
        <dbReference type="HAMAP-Rule" id="MF_00099"/>
    </source>
</evidence>
<dbReference type="PIRSF" id="PIRSF000876">
    <property type="entry name" value="RR_chemtxs_CheB"/>
    <property type="match status" value="1"/>
</dbReference>
<dbReference type="InterPro" id="IPR000673">
    <property type="entry name" value="Sig_transdc_resp-reg_Me-estase"/>
</dbReference>
<comment type="similarity">
    <text evidence="5">Belongs to the CheB family.</text>
</comment>
<dbReference type="STRING" id="1122206.SAMN02745753_03577"/>
<keyword evidence="1 5" id="KW-0963">Cytoplasm</keyword>
<dbReference type="InterPro" id="IPR011006">
    <property type="entry name" value="CheY-like_superfamily"/>
</dbReference>
<evidence type="ECO:0000256" key="6">
    <source>
        <dbReference type="PROSITE-ProRule" id="PRU00050"/>
    </source>
</evidence>
<dbReference type="SUPFAM" id="SSF52738">
    <property type="entry name" value="Methylesterase CheB, C-terminal domain"/>
    <property type="match status" value="1"/>
</dbReference>
<comment type="function">
    <text evidence="5">Involved in chemotaxis. Part of a chemotaxis signal transduction system that modulates chemotaxis in response to various stimuli. Catalyzes the demethylation of specific methylglutamate residues introduced into the chemoreceptors (methyl-accepting chemotaxis proteins or MCP) by CheR. Also mediates the irreversible deamidation of specific glutamine residues to glutamic acid.</text>
</comment>
<dbReference type="GO" id="GO:0005737">
    <property type="term" value="C:cytoplasm"/>
    <property type="evidence" value="ECO:0007669"/>
    <property type="project" value="UniProtKB-SubCell"/>
</dbReference>
<organism evidence="10 11">
    <name type="scientific">Marinomonas polaris DSM 16579</name>
    <dbReference type="NCBI Taxonomy" id="1122206"/>
    <lineage>
        <taxon>Bacteria</taxon>
        <taxon>Pseudomonadati</taxon>
        <taxon>Pseudomonadota</taxon>
        <taxon>Gammaproteobacteria</taxon>
        <taxon>Oceanospirillales</taxon>
        <taxon>Oceanospirillaceae</taxon>
        <taxon>Marinomonas</taxon>
    </lineage>
</organism>
<feature type="active site" evidence="5 6">
    <location>
        <position position="167"/>
    </location>
</feature>
<dbReference type="PANTHER" id="PTHR42872">
    <property type="entry name" value="PROTEIN-GLUTAMATE METHYLESTERASE/PROTEIN-GLUTAMINE GLUTAMINASE"/>
    <property type="match status" value="1"/>
</dbReference>
<proteinExistence type="inferred from homology"/>
<dbReference type="GO" id="GO:0006935">
    <property type="term" value="P:chemotaxis"/>
    <property type="evidence" value="ECO:0007669"/>
    <property type="project" value="UniProtKB-UniRule"/>
</dbReference>
<feature type="modified residue" description="4-aspartylphosphate" evidence="5 7">
    <location>
        <position position="58"/>
    </location>
</feature>
<dbReference type="SUPFAM" id="SSF52172">
    <property type="entry name" value="CheY-like"/>
    <property type="match status" value="1"/>
</dbReference>
<name>A0A1M5IB22_9GAMM</name>
<dbReference type="SMART" id="SM00448">
    <property type="entry name" value="REC"/>
    <property type="match status" value="1"/>
</dbReference>
<dbReference type="EC" id="3.1.1.61" evidence="5"/>
<dbReference type="PROSITE" id="PS50110">
    <property type="entry name" value="RESPONSE_REGULATORY"/>
    <property type="match status" value="1"/>
</dbReference>
<evidence type="ECO:0000256" key="7">
    <source>
        <dbReference type="PROSITE-ProRule" id="PRU00169"/>
    </source>
</evidence>
<dbReference type="NCBIfam" id="NF001965">
    <property type="entry name" value="PRK00742.1"/>
    <property type="match status" value="1"/>
</dbReference>
<dbReference type="AlphaFoldDB" id="A0A1M5IB22"/>
<evidence type="ECO:0000256" key="3">
    <source>
        <dbReference type="ARBA" id="ARBA00022801"/>
    </source>
</evidence>
<gene>
    <name evidence="5" type="primary">cheB</name>
    <name evidence="10" type="ORF">SAMN02745753_03577</name>
</gene>
<evidence type="ECO:0000256" key="2">
    <source>
        <dbReference type="ARBA" id="ARBA00022500"/>
    </source>
</evidence>
<evidence type="ECO:0000259" key="9">
    <source>
        <dbReference type="PROSITE" id="PS50122"/>
    </source>
</evidence>
<feature type="active site" evidence="5 6">
    <location>
        <position position="289"/>
    </location>
</feature>
<dbReference type="EC" id="3.5.1.44" evidence="5"/>
<dbReference type="NCBIfam" id="NF009206">
    <property type="entry name" value="PRK12555.1"/>
    <property type="match status" value="1"/>
</dbReference>
<comment type="subcellular location">
    <subcellularLocation>
        <location evidence="5">Cytoplasm</location>
    </subcellularLocation>
</comment>
<reference evidence="11" key="1">
    <citation type="submission" date="2016-11" db="EMBL/GenBank/DDBJ databases">
        <authorList>
            <person name="Varghese N."/>
            <person name="Submissions S."/>
        </authorList>
    </citation>
    <scope>NUCLEOTIDE SEQUENCE [LARGE SCALE GENOMIC DNA]</scope>
    <source>
        <strain evidence="11">DSM 16579</strain>
    </source>
</reference>
<comment type="domain">
    <text evidence="5">Contains a C-terminal catalytic domain, and an N-terminal region which modulates catalytic activity.</text>
</comment>
<evidence type="ECO:0000313" key="11">
    <source>
        <dbReference type="Proteomes" id="UP000184517"/>
    </source>
</evidence>